<keyword evidence="2" id="KW-0732">Signal</keyword>
<reference evidence="3" key="1">
    <citation type="journal article" date="2014" name="Int. J. Syst. Evol. Microbiol.">
        <title>Complete genome sequence of Corynebacterium casei LMG S-19264T (=DSM 44701T), isolated from a smear-ripened cheese.</title>
        <authorList>
            <consortium name="US DOE Joint Genome Institute (JGI-PGF)"/>
            <person name="Walter F."/>
            <person name="Albersmeier A."/>
            <person name="Kalinowski J."/>
            <person name="Ruckert C."/>
        </authorList>
    </citation>
    <scope>NUCLEOTIDE SEQUENCE</scope>
    <source>
        <strain evidence="3">JCM 17251</strain>
    </source>
</reference>
<feature type="chain" id="PRO_5039224533" evidence="2">
    <location>
        <begin position="18"/>
        <end position="227"/>
    </location>
</feature>
<dbReference type="AlphaFoldDB" id="A0A918D0E9"/>
<feature type="signal peptide" evidence="2">
    <location>
        <begin position="1"/>
        <end position="17"/>
    </location>
</feature>
<dbReference type="RefSeq" id="WP_188856367.1">
    <property type="nucleotide sequence ID" value="NZ_BMOS01000006.1"/>
</dbReference>
<keyword evidence="4" id="KW-1185">Reference proteome</keyword>
<gene>
    <name evidence="3" type="primary">ydeJ</name>
    <name evidence="3" type="ORF">GCM10007971_11140</name>
</gene>
<evidence type="ECO:0000313" key="4">
    <source>
        <dbReference type="Proteomes" id="UP000624041"/>
    </source>
</evidence>
<reference evidence="3" key="2">
    <citation type="submission" date="2020-09" db="EMBL/GenBank/DDBJ databases">
        <authorList>
            <person name="Sun Q."/>
            <person name="Ohkuma M."/>
        </authorList>
    </citation>
    <scope>NUCLEOTIDE SEQUENCE</scope>
    <source>
        <strain evidence="3">JCM 17251</strain>
    </source>
</reference>
<dbReference type="Proteomes" id="UP000624041">
    <property type="component" value="Unassembled WGS sequence"/>
</dbReference>
<organism evidence="3 4">
    <name type="scientific">Oceanobacillus indicireducens</name>
    <dbReference type="NCBI Taxonomy" id="1004261"/>
    <lineage>
        <taxon>Bacteria</taxon>
        <taxon>Bacillati</taxon>
        <taxon>Bacillota</taxon>
        <taxon>Bacilli</taxon>
        <taxon>Bacillales</taxon>
        <taxon>Bacillaceae</taxon>
        <taxon>Oceanobacillus</taxon>
    </lineage>
</organism>
<protein>
    <submittedName>
        <fullName evidence="3">Lipoprotein YdeJ</fullName>
    </submittedName>
</protein>
<evidence type="ECO:0000256" key="2">
    <source>
        <dbReference type="SAM" id="SignalP"/>
    </source>
</evidence>
<keyword evidence="3" id="KW-0449">Lipoprotein</keyword>
<dbReference type="PROSITE" id="PS51257">
    <property type="entry name" value="PROKAR_LIPOPROTEIN"/>
    <property type="match status" value="1"/>
</dbReference>
<evidence type="ECO:0000256" key="1">
    <source>
        <dbReference type="SAM" id="MobiDB-lite"/>
    </source>
</evidence>
<sequence>MRSRNLFWIGLCLLLLAACGNNEDTVAAKHNTNDEIDQQIQEKLPIDWVIEEDEEETIEEEKKAKSASITTEMEENSASDTEEDDTTPEDEKTDSLASYTNEEIEYARIWLQLGPDHEIDELNVRHIAEGEPLNPNWESSATYPEDVIQLTGSRLVDGSITYSGNGDGTINRYYVPLRWETNIPNDFSEEDIKIFTESFITTTKLITIDPAEGQEVISLIEKINYGS</sequence>
<evidence type="ECO:0000313" key="3">
    <source>
        <dbReference type="EMBL" id="GGN54010.1"/>
    </source>
</evidence>
<comment type="caution">
    <text evidence="3">The sequence shown here is derived from an EMBL/GenBank/DDBJ whole genome shotgun (WGS) entry which is preliminary data.</text>
</comment>
<feature type="compositionally biased region" description="Acidic residues" evidence="1">
    <location>
        <begin position="72"/>
        <end position="88"/>
    </location>
</feature>
<feature type="region of interest" description="Disordered" evidence="1">
    <location>
        <begin position="51"/>
        <end position="98"/>
    </location>
</feature>
<name>A0A918D0E9_9BACI</name>
<proteinExistence type="predicted"/>
<dbReference type="EMBL" id="BMOS01000006">
    <property type="protein sequence ID" value="GGN54010.1"/>
    <property type="molecule type" value="Genomic_DNA"/>
</dbReference>
<accession>A0A918D0E9</accession>